<dbReference type="GO" id="GO:0044281">
    <property type="term" value="P:small molecule metabolic process"/>
    <property type="evidence" value="ECO:0007669"/>
    <property type="project" value="UniProtKB-ARBA"/>
</dbReference>
<dbReference type="SUPFAM" id="SSF56784">
    <property type="entry name" value="HAD-like"/>
    <property type="match status" value="1"/>
</dbReference>
<keyword evidence="3 5" id="KW-0378">Hydrolase</keyword>
<protein>
    <submittedName>
        <fullName evidence="5">HAD family hydrolase</fullName>
    </submittedName>
</protein>
<dbReference type="NCBIfam" id="TIGR01509">
    <property type="entry name" value="HAD-SF-IA-v3"/>
    <property type="match status" value="1"/>
</dbReference>
<comment type="cofactor">
    <cofactor evidence="1">
        <name>Mg(2+)</name>
        <dbReference type="ChEBI" id="CHEBI:18420"/>
    </cofactor>
</comment>
<organism evidence="5 6">
    <name type="scientific">Paenibacillus lautus</name>
    <name type="common">Bacillus lautus</name>
    <dbReference type="NCBI Taxonomy" id="1401"/>
    <lineage>
        <taxon>Bacteria</taxon>
        <taxon>Bacillati</taxon>
        <taxon>Bacillota</taxon>
        <taxon>Bacilli</taxon>
        <taxon>Bacillales</taxon>
        <taxon>Paenibacillaceae</taxon>
        <taxon>Paenibacillus</taxon>
    </lineage>
</organism>
<dbReference type="GO" id="GO:0016791">
    <property type="term" value="F:phosphatase activity"/>
    <property type="evidence" value="ECO:0007669"/>
    <property type="project" value="TreeGrafter"/>
</dbReference>
<keyword evidence="6" id="KW-1185">Reference proteome</keyword>
<evidence type="ECO:0000313" key="6">
    <source>
        <dbReference type="Proteomes" id="UP000266552"/>
    </source>
</evidence>
<dbReference type="Pfam" id="PF13419">
    <property type="entry name" value="HAD_2"/>
    <property type="match status" value="1"/>
</dbReference>
<dbReference type="Gene3D" id="3.40.50.1000">
    <property type="entry name" value="HAD superfamily/HAD-like"/>
    <property type="match status" value="1"/>
</dbReference>
<dbReference type="InterPro" id="IPR041492">
    <property type="entry name" value="HAD_2"/>
</dbReference>
<reference evidence="5 6" key="1">
    <citation type="submission" date="2018-09" db="EMBL/GenBank/DDBJ databases">
        <title>Genome Sequence of Paenibacillus lautus Strain E7593-69, Azo Dye-Degrading Bacteria, Isolated from Commercial Tattoo Inks.</title>
        <authorList>
            <person name="Nho S.W."/>
            <person name="Kim S.-J."/>
            <person name="Kweon O."/>
            <person name="Cerniglia C.E."/>
        </authorList>
    </citation>
    <scope>NUCLEOTIDE SEQUENCE [LARGE SCALE GENOMIC DNA]</scope>
    <source>
        <strain evidence="5 6">E7593-69</strain>
    </source>
</reference>
<sequence length="232" mass="26830">MTVKAIIFDLDETLTDRRAAINTFIKRLIARYFPDSDEAAQMMIAKRFKEADHNGYRDKREVYEMLVEQLPWVNPPKADEYLSFFRGEIASCIQPMDQLVSVLRELKTWGLKLGIITNGTVQVQEGKIHQLGIREYFDSIVISEEAGVKKPDPAIFTRALSQLHVMPSETWYVGDHPHNDRIGAAQCGIKAIWYTRDGRWDDSLDVKPYRTIHKLEQLIPIYAEHHEGKCIR</sequence>
<evidence type="ECO:0000313" key="5">
    <source>
        <dbReference type="EMBL" id="AYB43248.1"/>
    </source>
</evidence>
<dbReference type="SFLD" id="SFLDG01129">
    <property type="entry name" value="C1.5:_HAD__Beta-PGM__Phosphata"/>
    <property type="match status" value="1"/>
</dbReference>
<dbReference type="GO" id="GO:0046872">
    <property type="term" value="F:metal ion binding"/>
    <property type="evidence" value="ECO:0007669"/>
    <property type="project" value="UniProtKB-KW"/>
</dbReference>
<dbReference type="InterPro" id="IPR023214">
    <property type="entry name" value="HAD_sf"/>
</dbReference>
<dbReference type="InterPro" id="IPR006439">
    <property type="entry name" value="HAD-SF_hydro_IA"/>
</dbReference>
<keyword evidence="4" id="KW-0460">Magnesium</keyword>
<keyword evidence="2" id="KW-0479">Metal-binding</keyword>
<dbReference type="PANTHER" id="PTHR46470">
    <property type="entry name" value="N-ACYLNEURAMINATE-9-PHOSPHATASE"/>
    <property type="match status" value="1"/>
</dbReference>
<accession>A0A385TJU1</accession>
<dbReference type="InterPro" id="IPR036412">
    <property type="entry name" value="HAD-like_sf"/>
</dbReference>
<dbReference type="PRINTS" id="PR00413">
    <property type="entry name" value="HADHALOGNASE"/>
</dbReference>
<dbReference type="SFLD" id="SFLDS00003">
    <property type="entry name" value="Haloacid_Dehalogenase"/>
    <property type="match status" value="1"/>
</dbReference>
<gene>
    <name evidence="5" type="ORF">D5F53_08100</name>
</gene>
<evidence type="ECO:0000256" key="4">
    <source>
        <dbReference type="ARBA" id="ARBA00022842"/>
    </source>
</evidence>
<dbReference type="AlphaFoldDB" id="A0A385TJU1"/>
<dbReference type="KEGG" id="plw:D5F53_08100"/>
<name>A0A385TJU1_PAELA</name>
<evidence type="ECO:0000256" key="1">
    <source>
        <dbReference type="ARBA" id="ARBA00001946"/>
    </source>
</evidence>
<proteinExistence type="predicted"/>
<dbReference type="Proteomes" id="UP000266552">
    <property type="component" value="Chromosome"/>
</dbReference>
<dbReference type="EMBL" id="CP032412">
    <property type="protein sequence ID" value="AYB43248.1"/>
    <property type="molecule type" value="Genomic_DNA"/>
</dbReference>
<dbReference type="NCBIfam" id="TIGR01549">
    <property type="entry name" value="HAD-SF-IA-v1"/>
    <property type="match status" value="1"/>
</dbReference>
<dbReference type="PANTHER" id="PTHR46470:SF2">
    <property type="entry name" value="GLYCERALDEHYDE 3-PHOSPHATE PHOSPHATASE"/>
    <property type="match status" value="1"/>
</dbReference>
<dbReference type="Gene3D" id="1.20.120.710">
    <property type="entry name" value="Haloacid dehalogenase hydrolase-like domain"/>
    <property type="match status" value="1"/>
</dbReference>
<evidence type="ECO:0000256" key="3">
    <source>
        <dbReference type="ARBA" id="ARBA00022801"/>
    </source>
</evidence>
<evidence type="ECO:0000256" key="2">
    <source>
        <dbReference type="ARBA" id="ARBA00022723"/>
    </source>
</evidence>
<dbReference type="RefSeq" id="WP_119847270.1">
    <property type="nucleotide sequence ID" value="NZ_CP032412.1"/>
</dbReference>
<dbReference type="InterPro" id="IPR051400">
    <property type="entry name" value="HAD-like_hydrolase"/>
</dbReference>